<dbReference type="Proteomes" id="UP001150907">
    <property type="component" value="Unassembled WGS sequence"/>
</dbReference>
<organism evidence="9 10">
    <name type="scientific">Coemansia thaxteri</name>
    <dbReference type="NCBI Taxonomy" id="2663907"/>
    <lineage>
        <taxon>Eukaryota</taxon>
        <taxon>Fungi</taxon>
        <taxon>Fungi incertae sedis</taxon>
        <taxon>Zoopagomycota</taxon>
        <taxon>Kickxellomycotina</taxon>
        <taxon>Kickxellomycetes</taxon>
        <taxon>Kickxellales</taxon>
        <taxon>Kickxellaceae</taxon>
        <taxon>Coemansia</taxon>
    </lineage>
</organism>
<dbReference type="AlphaFoldDB" id="A0A9W8BH46"/>
<dbReference type="EC" id="3.4.24.56" evidence="9"/>
<dbReference type="GO" id="GO:0046872">
    <property type="term" value="F:metal ion binding"/>
    <property type="evidence" value="ECO:0007669"/>
    <property type="project" value="UniProtKB-KW"/>
</dbReference>
<reference evidence="9" key="1">
    <citation type="submission" date="2022-07" db="EMBL/GenBank/DDBJ databases">
        <title>Phylogenomic reconstructions and comparative analyses of Kickxellomycotina fungi.</title>
        <authorList>
            <person name="Reynolds N.K."/>
            <person name="Stajich J.E."/>
            <person name="Barry K."/>
            <person name="Grigoriev I.V."/>
            <person name="Crous P."/>
            <person name="Smith M.E."/>
        </authorList>
    </citation>
    <scope>NUCLEOTIDE SEQUENCE</scope>
    <source>
        <strain evidence="9">IMI 214461</strain>
    </source>
</reference>
<proteinExistence type="inferred from homology"/>
<accession>A0A9W8BH46</accession>
<dbReference type="Gene3D" id="3.30.830.10">
    <property type="entry name" value="Metalloenzyme, LuxS/M16 peptidase-like"/>
    <property type="match status" value="3"/>
</dbReference>
<keyword evidence="4 9" id="KW-0378">Hydrolase</keyword>
<evidence type="ECO:0000256" key="1">
    <source>
        <dbReference type="ARBA" id="ARBA00007261"/>
    </source>
</evidence>
<sequence length="772" mass="86726">MDYFKSFPLPDWTSNFESRKTTISQLPYEEYMGSMEQGADDTNSYRLIRLPNNMVVLCVHNDSASGDSAVLSANVGSNMDPVELPGLTMLLVHLMSKRLLTYSPDSDYPIAIQQMGRRRQCLAAYYISNFCINVYGDTLEDDLGQVASAFINLPFDKEFFTNELNEVDSDQMKVQSNNLWRDFQLAGKFAELDHSNAEFMQWCIAALKSSAKTHGLDLYDELLKYYTMYYSSDIMKLAVHGKRSLDQMVEWTVAKFSAIKSKGNSVQIRSTHPVSSEFLGSDSSGSIMSYLRQRGWATDIDAQIPKVNGGRLREFSIIVHVTHEGVEHYADIVQAVFAYIDMLIKAGPQEQAVYETAIMLKIKFNHAPEPNWNARILRCAESMHNEYMAPEHILSTGDLFEKPNYDDILHCLNYLNSSNCYVLVGAPQHDSVDCSESESYFDTAYHEASLPISLTSKELNNCILEKLAAFSVDTEQFAAYKKEYVEKSSFDHPAQPDKHCLHNLSCITEQSTWHYKILEDEIDKVTPVMLQEHVNSLFKGAHTKMTVIGNFYENDALKAADTVQAVIGPHKTIEDKIVACLKSVVKSDLLEFWDKHINPNTAPGYMRVDSQMWSSGTWYPSASDMAKYSARTLALYGCMHDEGNTELDIAMVDKFISNTAAELLENPGINISADDLVGKLKGACLSEYGARYISGSDKEKSKNTKDALQIAINDYESPFVNRALCNADIVDSGAVITPDGVCLLTDYAKFQSTQKLHDLVRPVNMPEPKYSC</sequence>
<name>A0A9W8BH46_9FUNG</name>
<evidence type="ECO:0000259" key="7">
    <source>
        <dbReference type="Pfam" id="PF00675"/>
    </source>
</evidence>
<evidence type="ECO:0000256" key="5">
    <source>
        <dbReference type="ARBA" id="ARBA00022833"/>
    </source>
</evidence>
<dbReference type="Pfam" id="PF05193">
    <property type="entry name" value="Peptidase_M16_C"/>
    <property type="match status" value="2"/>
</dbReference>
<evidence type="ECO:0000256" key="4">
    <source>
        <dbReference type="ARBA" id="ARBA00022801"/>
    </source>
</evidence>
<protein>
    <submittedName>
        <fullName evidence="9">Metalloprotease</fullName>
        <ecNumber evidence="9">3.4.24.56</ecNumber>
    </submittedName>
</protein>
<feature type="domain" description="Peptidase M16 C-terminal" evidence="8">
    <location>
        <begin position="219"/>
        <end position="263"/>
    </location>
</feature>
<dbReference type="Pfam" id="PF00675">
    <property type="entry name" value="Peptidase_M16"/>
    <property type="match status" value="1"/>
</dbReference>
<keyword evidence="3" id="KW-0479">Metal-binding</keyword>
<dbReference type="InterPro" id="IPR007863">
    <property type="entry name" value="Peptidase_M16_C"/>
</dbReference>
<keyword evidence="5" id="KW-0862">Zinc</keyword>
<dbReference type="PANTHER" id="PTHR43690">
    <property type="entry name" value="NARDILYSIN"/>
    <property type="match status" value="1"/>
</dbReference>
<feature type="domain" description="Peptidase M16 C-terminal" evidence="8">
    <location>
        <begin position="276"/>
        <end position="355"/>
    </location>
</feature>
<evidence type="ECO:0000313" key="10">
    <source>
        <dbReference type="Proteomes" id="UP001150907"/>
    </source>
</evidence>
<dbReference type="SUPFAM" id="SSF63411">
    <property type="entry name" value="LuxS/MPP-like metallohydrolase"/>
    <property type="match status" value="3"/>
</dbReference>
<evidence type="ECO:0000256" key="2">
    <source>
        <dbReference type="ARBA" id="ARBA00022670"/>
    </source>
</evidence>
<comment type="similarity">
    <text evidence="1">Belongs to the peptidase M16 family.</text>
</comment>
<keyword evidence="2" id="KW-0645">Protease</keyword>
<evidence type="ECO:0000259" key="8">
    <source>
        <dbReference type="Pfam" id="PF05193"/>
    </source>
</evidence>
<keyword evidence="10" id="KW-1185">Reference proteome</keyword>
<dbReference type="InterPro" id="IPR050626">
    <property type="entry name" value="Peptidase_M16"/>
</dbReference>
<dbReference type="GO" id="GO:0004222">
    <property type="term" value="F:metalloendopeptidase activity"/>
    <property type="evidence" value="ECO:0007669"/>
    <property type="project" value="UniProtKB-EC"/>
</dbReference>
<dbReference type="InterPro" id="IPR011765">
    <property type="entry name" value="Pept_M16_N"/>
</dbReference>
<dbReference type="InterPro" id="IPR011249">
    <property type="entry name" value="Metalloenz_LuxS/M16"/>
</dbReference>
<evidence type="ECO:0000256" key="6">
    <source>
        <dbReference type="ARBA" id="ARBA00023049"/>
    </source>
</evidence>
<evidence type="ECO:0000256" key="3">
    <source>
        <dbReference type="ARBA" id="ARBA00022723"/>
    </source>
</evidence>
<dbReference type="PANTHER" id="PTHR43690:SF18">
    <property type="entry name" value="INSULIN-DEGRADING ENZYME-RELATED"/>
    <property type="match status" value="1"/>
</dbReference>
<dbReference type="OrthoDB" id="952271at2759"/>
<comment type="caution">
    <text evidence="9">The sequence shown here is derived from an EMBL/GenBank/DDBJ whole genome shotgun (WGS) entry which is preliminary data.</text>
</comment>
<feature type="domain" description="Peptidase M16 N-terminal" evidence="7">
    <location>
        <begin position="56"/>
        <end position="179"/>
    </location>
</feature>
<dbReference type="EMBL" id="JANBQF010000008">
    <property type="protein sequence ID" value="KAJ2008258.1"/>
    <property type="molecule type" value="Genomic_DNA"/>
</dbReference>
<evidence type="ECO:0000313" key="9">
    <source>
        <dbReference type="EMBL" id="KAJ2008258.1"/>
    </source>
</evidence>
<dbReference type="GO" id="GO:0006508">
    <property type="term" value="P:proteolysis"/>
    <property type="evidence" value="ECO:0007669"/>
    <property type="project" value="UniProtKB-KW"/>
</dbReference>
<keyword evidence="6 9" id="KW-0482">Metalloprotease</keyword>
<gene>
    <name evidence="9" type="primary">STE23_1</name>
    <name evidence="9" type="ORF">H4R26_000292</name>
</gene>